<dbReference type="CDD" id="cd03019">
    <property type="entry name" value="DsbA_DsbA"/>
    <property type="match status" value="1"/>
</dbReference>
<dbReference type="AlphaFoldDB" id="A0A840RTC1"/>
<gene>
    <name evidence="10" type="ORF">HNR39_001541</name>
</gene>
<reference evidence="10 11" key="1">
    <citation type="submission" date="2020-08" db="EMBL/GenBank/DDBJ databases">
        <title>Genomic Encyclopedia of Type Strains, Phase IV (KMG-IV): sequencing the most valuable type-strain genomes for metagenomic binning, comparative biology and taxonomic classification.</title>
        <authorList>
            <person name="Goeker M."/>
        </authorList>
    </citation>
    <scope>NUCLEOTIDE SEQUENCE [LARGE SCALE GENOMIC DNA]</scope>
    <source>
        <strain evidence="10 11">DSM 23240</strain>
    </source>
</reference>
<comment type="similarity">
    <text evidence="2">Belongs to the thioredoxin family. DsbA subfamily.</text>
</comment>
<keyword evidence="6" id="KW-1015">Disulfide bond</keyword>
<dbReference type="Proteomes" id="UP000571084">
    <property type="component" value="Unassembled WGS sequence"/>
</dbReference>
<dbReference type="InterPro" id="IPR023205">
    <property type="entry name" value="DsbA/DsbL"/>
</dbReference>
<evidence type="ECO:0000256" key="4">
    <source>
        <dbReference type="ARBA" id="ARBA00022729"/>
    </source>
</evidence>
<dbReference type="PROSITE" id="PS51352">
    <property type="entry name" value="THIOREDOXIN_2"/>
    <property type="match status" value="1"/>
</dbReference>
<comment type="caution">
    <text evidence="10">The sequence shown here is derived from an EMBL/GenBank/DDBJ whole genome shotgun (WGS) entry which is preliminary data.</text>
</comment>
<feature type="signal peptide" evidence="8">
    <location>
        <begin position="1"/>
        <end position="26"/>
    </location>
</feature>
<accession>A0A840RTC1</accession>
<comment type="subcellular location">
    <subcellularLocation>
        <location evidence="1">Periplasm</location>
    </subcellularLocation>
</comment>
<evidence type="ECO:0000256" key="1">
    <source>
        <dbReference type="ARBA" id="ARBA00004418"/>
    </source>
</evidence>
<protein>
    <recommendedName>
        <fullName evidence="3">Thiol:disulfide interchange protein DsbA</fullName>
    </recommendedName>
</protein>
<evidence type="ECO:0000256" key="7">
    <source>
        <dbReference type="ARBA" id="ARBA00023284"/>
    </source>
</evidence>
<name>A0A840RTC1_9BURK</name>
<evidence type="ECO:0000313" key="11">
    <source>
        <dbReference type="Proteomes" id="UP000571084"/>
    </source>
</evidence>
<evidence type="ECO:0000256" key="8">
    <source>
        <dbReference type="SAM" id="SignalP"/>
    </source>
</evidence>
<organism evidence="10 11">
    <name type="scientific">Glaciimonas immobilis</name>
    <dbReference type="NCBI Taxonomy" id="728004"/>
    <lineage>
        <taxon>Bacteria</taxon>
        <taxon>Pseudomonadati</taxon>
        <taxon>Pseudomonadota</taxon>
        <taxon>Betaproteobacteria</taxon>
        <taxon>Burkholderiales</taxon>
        <taxon>Oxalobacteraceae</taxon>
        <taxon>Glaciimonas</taxon>
    </lineage>
</organism>
<dbReference type="Pfam" id="PF01323">
    <property type="entry name" value="DSBA"/>
    <property type="match status" value="1"/>
</dbReference>
<evidence type="ECO:0000256" key="6">
    <source>
        <dbReference type="ARBA" id="ARBA00023157"/>
    </source>
</evidence>
<evidence type="ECO:0000259" key="9">
    <source>
        <dbReference type="PROSITE" id="PS51352"/>
    </source>
</evidence>
<evidence type="ECO:0000256" key="3">
    <source>
        <dbReference type="ARBA" id="ARBA00013831"/>
    </source>
</evidence>
<keyword evidence="7" id="KW-0676">Redox-active center</keyword>
<proteinExistence type="inferred from homology"/>
<dbReference type="InterPro" id="IPR001853">
    <property type="entry name" value="DSBA-like_thioredoxin_dom"/>
</dbReference>
<dbReference type="Gene3D" id="3.40.30.10">
    <property type="entry name" value="Glutaredoxin"/>
    <property type="match status" value="1"/>
</dbReference>
<keyword evidence="5" id="KW-0574">Periplasm</keyword>
<dbReference type="GO" id="GO:0042597">
    <property type="term" value="C:periplasmic space"/>
    <property type="evidence" value="ECO:0007669"/>
    <property type="project" value="UniProtKB-SubCell"/>
</dbReference>
<dbReference type="GO" id="GO:0016491">
    <property type="term" value="F:oxidoreductase activity"/>
    <property type="evidence" value="ECO:0007669"/>
    <property type="project" value="InterPro"/>
</dbReference>
<feature type="chain" id="PRO_5032842007" description="Thiol:disulfide interchange protein DsbA" evidence="8">
    <location>
        <begin position="27"/>
        <end position="238"/>
    </location>
</feature>
<sequence length="238" mass="26064">MRFLQRAFAIAGLSLALGFVTSSASASPANPVAGSDYKLLDTAQSTDSGKKIEVTEFFWYSCPHCSALEPTIEQWAARQGDKIVFKRVPVSFDQRFLPQQKLYYTLEVMGLVPAVHKKVFDAIHIQRQRLDTDASILDFAVKQGIDKAKFTEVYNSFGVQSKAMRATQLQNAYKIDGVPMIAIDGRFLTAPSIVGTTMGNVTEPVLFSATLQVVDALIAKANAEKSKAEAPPVQAKKK</sequence>
<evidence type="ECO:0000313" key="10">
    <source>
        <dbReference type="EMBL" id="MBB5199709.1"/>
    </source>
</evidence>
<dbReference type="InterPro" id="IPR036249">
    <property type="entry name" value="Thioredoxin-like_sf"/>
</dbReference>
<dbReference type="PANTHER" id="PTHR35891:SF3">
    <property type="entry name" value="THIOL:DISULFIDE INTERCHANGE PROTEIN DSBL"/>
    <property type="match status" value="1"/>
</dbReference>
<keyword evidence="11" id="KW-1185">Reference proteome</keyword>
<dbReference type="EMBL" id="JACHHQ010000003">
    <property type="protein sequence ID" value="MBB5199709.1"/>
    <property type="molecule type" value="Genomic_DNA"/>
</dbReference>
<evidence type="ECO:0000256" key="2">
    <source>
        <dbReference type="ARBA" id="ARBA00005791"/>
    </source>
</evidence>
<dbReference type="InterPro" id="IPR013766">
    <property type="entry name" value="Thioredoxin_domain"/>
</dbReference>
<keyword evidence="4 8" id="KW-0732">Signal</keyword>
<dbReference type="PANTHER" id="PTHR35891">
    <property type="entry name" value="THIOL:DISULFIDE INTERCHANGE PROTEIN DSBA"/>
    <property type="match status" value="1"/>
</dbReference>
<dbReference type="InterPro" id="IPR050824">
    <property type="entry name" value="Thiol_disulfide_DsbA"/>
</dbReference>
<feature type="domain" description="Thioredoxin" evidence="9">
    <location>
        <begin position="18"/>
        <end position="159"/>
    </location>
</feature>
<dbReference type="SUPFAM" id="SSF52833">
    <property type="entry name" value="Thioredoxin-like"/>
    <property type="match status" value="1"/>
</dbReference>
<evidence type="ECO:0000256" key="5">
    <source>
        <dbReference type="ARBA" id="ARBA00022764"/>
    </source>
</evidence>
<dbReference type="RefSeq" id="WP_168056103.1">
    <property type="nucleotide sequence ID" value="NZ_JAAOZT010000009.1"/>
</dbReference>